<accession>A0AAV1C438</accession>
<feature type="region of interest" description="Disordered" evidence="4">
    <location>
        <begin position="98"/>
        <end position="201"/>
    </location>
</feature>
<dbReference type="PANTHER" id="PTHR31717:SF60">
    <property type="entry name" value="B-BOX TYPE ZINC FINGER FAMILY PROTEIN"/>
    <property type="match status" value="1"/>
</dbReference>
<name>A0AAV1C438_OLDCO</name>
<evidence type="ECO:0000313" key="6">
    <source>
        <dbReference type="EMBL" id="CAI9090355.1"/>
    </source>
</evidence>
<feature type="compositionally biased region" description="Acidic residues" evidence="4">
    <location>
        <begin position="110"/>
        <end position="133"/>
    </location>
</feature>
<feature type="compositionally biased region" description="Basic residues" evidence="4">
    <location>
        <begin position="177"/>
        <end position="191"/>
    </location>
</feature>
<dbReference type="InterPro" id="IPR000315">
    <property type="entry name" value="Znf_B-box"/>
</dbReference>
<proteinExistence type="predicted"/>
<keyword evidence="3" id="KW-0862">Zinc</keyword>
<dbReference type="PANTHER" id="PTHR31717">
    <property type="entry name" value="ZINC FINGER PROTEIN CONSTANS-LIKE 10"/>
    <property type="match status" value="1"/>
</dbReference>
<evidence type="ECO:0000259" key="5">
    <source>
        <dbReference type="SMART" id="SM00336"/>
    </source>
</evidence>
<dbReference type="EMBL" id="OX459118">
    <property type="protein sequence ID" value="CAI9090355.1"/>
    <property type="molecule type" value="Genomic_DNA"/>
</dbReference>
<keyword evidence="1" id="KW-0479">Metal-binding</keyword>
<keyword evidence="7" id="KW-1185">Reference proteome</keyword>
<protein>
    <submittedName>
        <fullName evidence="6">OLC1v1025112C1</fullName>
    </submittedName>
</protein>
<sequence>MKRKFHQEEIIFNRKTMKKCELCRRVATTHCESDQAILCWTCDYKVHAANFLVTRHSRTLLCRICQSPTPWSAAGTMLGPAVSVCTNCARNCRNKNRGKAGCTDSHVEIESDGSSDEAEAAVNSSEEEEEIGLEDNRMLQPWSATTTPPPAASSSTSSNSDAESFCSRSSASSSSRSLRRRRKTTHQKKHSLPGDIKVDVPPGSVAVAAVDCSGGQRSCQRSLKRRRLLDPSRVGLSPTFSCSNEVR</sequence>
<evidence type="ECO:0000256" key="2">
    <source>
        <dbReference type="ARBA" id="ARBA00022771"/>
    </source>
</evidence>
<dbReference type="GO" id="GO:0008270">
    <property type="term" value="F:zinc ion binding"/>
    <property type="evidence" value="ECO:0007669"/>
    <property type="project" value="UniProtKB-KW"/>
</dbReference>
<gene>
    <name evidence="6" type="ORF">OLC1_LOCUS2529</name>
</gene>
<dbReference type="InterPro" id="IPR049808">
    <property type="entry name" value="CONSTANS-like_Bbox1"/>
</dbReference>
<organism evidence="6 7">
    <name type="scientific">Oldenlandia corymbosa var. corymbosa</name>
    <dbReference type="NCBI Taxonomy" id="529605"/>
    <lineage>
        <taxon>Eukaryota</taxon>
        <taxon>Viridiplantae</taxon>
        <taxon>Streptophyta</taxon>
        <taxon>Embryophyta</taxon>
        <taxon>Tracheophyta</taxon>
        <taxon>Spermatophyta</taxon>
        <taxon>Magnoliopsida</taxon>
        <taxon>eudicotyledons</taxon>
        <taxon>Gunneridae</taxon>
        <taxon>Pentapetalae</taxon>
        <taxon>asterids</taxon>
        <taxon>lamiids</taxon>
        <taxon>Gentianales</taxon>
        <taxon>Rubiaceae</taxon>
        <taxon>Rubioideae</taxon>
        <taxon>Spermacoceae</taxon>
        <taxon>Hedyotis-Oldenlandia complex</taxon>
        <taxon>Oldenlandia</taxon>
    </lineage>
</organism>
<dbReference type="Pfam" id="PF00643">
    <property type="entry name" value="zf-B_box"/>
    <property type="match status" value="1"/>
</dbReference>
<dbReference type="CDD" id="cd19821">
    <property type="entry name" value="Bbox1_BBX-like"/>
    <property type="match status" value="1"/>
</dbReference>
<keyword evidence="2" id="KW-0863">Zinc-finger</keyword>
<feature type="domain" description="B box-type" evidence="5">
    <location>
        <begin position="15"/>
        <end position="61"/>
    </location>
</feature>
<evidence type="ECO:0000256" key="3">
    <source>
        <dbReference type="ARBA" id="ARBA00022833"/>
    </source>
</evidence>
<dbReference type="AlphaFoldDB" id="A0AAV1C438"/>
<dbReference type="SMART" id="SM00336">
    <property type="entry name" value="BBOX"/>
    <property type="match status" value="1"/>
</dbReference>
<dbReference type="Proteomes" id="UP001161247">
    <property type="component" value="Chromosome 1"/>
</dbReference>
<evidence type="ECO:0000256" key="1">
    <source>
        <dbReference type="ARBA" id="ARBA00022723"/>
    </source>
</evidence>
<evidence type="ECO:0000256" key="4">
    <source>
        <dbReference type="SAM" id="MobiDB-lite"/>
    </source>
</evidence>
<evidence type="ECO:0000313" key="7">
    <source>
        <dbReference type="Proteomes" id="UP001161247"/>
    </source>
</evidence>
<reference evidence="6" key="1">
    <citation type="submission" date="2023-03" db="EMBL/GenBank/DDBJ databases">
        <authorList>
            <person name="Julca I."/>
        </authorList>
    </citation>
    <scope>NUCLEOTIDE SEQUENCE</scope>
</reference>
<feature type="compositionally biased region" description="Low complexity" evidence="4">
    <location>
        <begin position="141"/>
        <end position="176"/>
    </location>
</feature>